<dbReference type="PATRIC" id="fig|742817.3.peg.2638"/>
<dbReference type="PROSITE" id="PS50889">
    <property type="entry name" value="S4"/>
    <property type="match status" value="1"/>
</dbReference>
<dbReference type="GO" id="GO:0003723">
    <property type="term" value="F:RNA binding"/>
    <property type="evidence" value="ECO:0007669"/>
    <property type="project" value="UniProtKB-KW"/>
</dbReference>
<name>H1DJN0_9BACT</name>
<dbReference type="Gene3D" id="3.10.290.10">
    <property type="entry name" value="RNA-binding S4 domain"/>
    <property type="match status" value="1"/>
</dbReference>
<dbReference type="Pfam" id="PF13275">
    <property type="entry name" value="S4_2"/>
    <property type="match status" value="1"/>
</dbReference>
<organism evidence="2 3">
    <name type="scientific">Odoribacter laneus YIT 12061</name>
    <dbReference type="NCBI Taxonomy" id="742817"/>
    <lineage>
        <taxon>Bacteria</taxon>
        <taxon>Pseudomonadati</taxon>
        <taxon>Bacteroidota</taxon>
        <taxon>Bacteroidia</taxon>
        <taxon>Bacteroidales</taxon>
        <taxon>Odoribacteraceae</taxon>
        <taxon>Odoribacter</taxon>
    </lineage>
</organism>
<proteinExistence type="predicted"/>
<dbReference type="SUPFAM" id="SSF55174">
    <property type="entry name" value="Alpha-L RNA-binding motif"/>
    <property type="match status" value="1"/>
</dbReference>
<gene>
    <name evidence="2" type="ORF">HMPREF9449_02466</name>
</gene>
<sequence>MIKFTLTEDYIELIRLLKITRIAESGGMAKILVENGEVKRNGQIEQRKRAKIRKGEIIEVLGETIQILAE</sequence>
<dbReference type="STRING" id="742817.HMPREF9449_02466"/>
<dbReference type="CDD" id="cd00165">
    <property type="entry name" value="S4"/>
    <property type="match status" value="1"/>
</dbReference>
<protein>
    <submittedName>
        <fullName evidence="2">Uncharacterized protein</fullName>
    </submittedName>
</protein>
<dbReference type="eggNOG" id="COG2501">
    <property type="taxonomic scope" value="Bacteria"/>
</dbReference>
<dbReference type="GeneID" id="98070004"/>
<comment type="caution">
    <text evidence="2">The sequence shown here is derived from an EMBL/GenBank/DDBJ whole genome shotgun (WGS) entry which is preliminary data.</text>
</comment>
<dbReference type="EMBL" id="ADMC01000026">
    <property type="protein sequence ID" value="EHP46099.1"/>
    <property type="molecule type" value="Genomic_DNA"/>
</dbReference>
<accession>H1DJN0</accession>
<keyword evidence="1" id="KW-0694">RNA-binding</keyword>
<dbReference type="Proteomes" id="UP000004892">
    <property type="component" value="Unassembled WGS sequence"/>
</dbReference>
<evidence type="ECO:0000256" key="1">
    <source>
        <dbReference type="PROSITE-ProRule" id="PRU00182"/>
    </source>
</evidence>
<evidence type="ECO:0000313" key="3">
    <source>
        <dbReference type="Proteomes" id="UP000004892"/>
    </source>
</evidence>
<dbReference type="InterPro" id="IPR036986">
    <property type="entry name" value="S4_RNA-bd_sf"/>
</dbReference>
<reference evidence="2 3" key="1">
    <citation type="submission" date="2012-01" db="EMBL/GenBank/DDBJ databases">
        <title>The Genome Sequence of Odoribacter laneus YIT 12061.</title>
        <authorList>
            <consortium name="The Broad Institute Genome Sequencing Platform"/>
            <person name="Earl A."/>
            <person name="Ward D."/>
            <person name="Feldgarden M."/>
            <person name="Gevers D."/>
            <person name="Morotomi M."/>
            <person name="Young S.K."/>
            <person name="Zeng Q."/>
            <person name="Gargeya S."/>
            <person name="Fitzgerald M."/>
            <person name="Haas B."/>
            <person name="Abouelleil A."/>
            <person name="Alvarado L."/>
            <person name="Arachchi H.M."/>
            <person name="Berlin A."/>
            <person name="Chapman S.B."/>
            <person name="Gearin G."/>
            <person name="Goldberg J."/>
            <person name="Griggs A."/>
            <person name="Gujja S."/>
            <person name="Hansen M."/>
            <person name="Heiman D."/>
            <person name="Howarth C."/>
            <person name="Larimer J."/>
            <person name="Lui A."/>
            <person name="MacDonald P.J.P."/>
            <person name="McCowen C."/>
            <person name="Montmayeur A."/>
            <person name="Murphy C."/>
            <person name="Neiman D."/>
            <person name="Pearson M."/>
            <person name="Priest M."/>
            <person name="Roberts A."/>
            <person name="Saif S."/>
            <person name="Shea T."/>
            <person name="Sisk P."/>
            <person name="Stolte C."/>
            <person name="Sykes S."/>
            <person name="Wortman J."/>
            <person name="Nusbaum C."/>
            <person name="Birren B."/>
        </authorList>
    </citation>
    <scope>NUCLEOTIDE SEQUENCE [LARGE SCALE GENOMIC DNA]</scope>
    <source>
        <strain evidence="2 3">YIT 12061</strain>
    </source>
</reference>
<dbReference type="AlphaFoldDB" id="H1DJN0"/>
<dbReference type="RefSeq" id="WP_009137612.1">
    <property type="nucleotide sequence ID" value="NZ_JH594597.1"/>
</dbReference>
<dbReference type="HOGENOM" id="CLU_127162_1_3_10"/>
<evidence type="ECO:0000313" key="2">
    <source>
        <dbReference type="EMBL" id="EHP46099.1"/>
    </source>
</evidence>
<keyword evidence="3" id="KW-1185">Reference proteome</keyword>